<reference evidence="4 5" key="1">
    <citation type="submission" date="2016-09" db="EMBL/GenBank/DDBJ databases">
        <title>The complete genome sequences of Rhizobium gallicum, symbiovars gallicum and phaseoli, symbionts associated to common bean (Phaseolus vulgaris).</title>
        <authorList>
            <person name="Bustos P."/>
            <person name="Santamaria R.I."/>
            <person name="Perez-Carrascal O.M."/>
            <person name="Juarez S."/>
            <person name="Lozano L."/>
            <person name="Martinez-Flores I."/>
            <person name="Martinez-Romero E."/>
            <person name="Cevallos M."/>
            <person name="Romero D."/>
            <person name="Davila G."/>
            <person name="Gonzalez V."/>
        </authorList>
    </citation>
    <scope>NUCLEOTIDE SEQUENCE [LARGE SCALE GENOMIC DNA]</scope>
    <source>
        <strain evidence="4 5">8C-3</strain>
    </source>
</reference>
<name>A0A1L5P6A6_RHIET</name>
<organism evidence="4 5">
    <name type="scientific">Rhizobium etli 8C-3</name>
    <dbReference type="NCBI Taxonomy" id="538025"/>
    <lineage>
        <taxon>Bacteria</taxon>
        <taxon>Pseudomonadati</taxon>
        <taxon>Pseudomonadota</taxon>
        <taxon>Alphaproteobacteria</taxon>
        <taxon>Hyphomicrobiales</taxon>
        <taxon>Rhizobiaceae</taxon>
        <taxon>Rhizobium/Agrobacterium group</taxon>
        <taxon>Rhizobium</taxon>
    </lineage>
</organism>
<evidence type="ECO:0000256" key="1">
    <source>
        <dbReference type="ARBA" id="ARBA00022553"/>
    </source>
</evidence>
<sequence>MDPVTILLVDDEASVLNVFEDALADAGFEVRTVADGRKAIQYLAAADPPVQGLITDIRLGDGPDGWEVARAAREIEPLTPVVYTSGDSAADWASKGVPNSIMLQKPFALAQLVTAISQLLNESSMAVPDRGDAENGK</sequence>
<dbReference type="EMBL" id="CP017241">
    <property type="protein sequence ID" value="APO75691.1"/>
    <property type="molecule type" value="Genomic_DNA"/>
</dbReference>
<feature type="domain" description="Response regulatory" evidence="3">
    <location>
        <begin position="5"/>
        <end position="120"/>
    </location>
</feature>
<dbReference type="PROSITE" id="PS50110">
    <property type="entry name" value="RESPONSE_REGULATORY"/>
    <property type="match status" value="1"/>
</dbReference>
<dbReference type="SUPFAM" id="SSF52172">
    <property type="entry name" value="CheY-like"/>
    <property type="match status" value="1"/>
</dbReference>
<protein>
    <submittedName>
        <fullName evidence="4">Response regulator CheY-like domain-containing protein</fullName>
    </submittedName>
</protein>
<evidence type="ECO:0000259" key="3">
    <source>
        <dbReference type="PROSITE" id="PS50110"/>
    </source>
</evidence>
<dbReference type="Gene3D" id="3.40.50.2300">
    <property type="match status" value="1"/>
</dbReference>
<feature type="modified residue" description="4-aspartylphosphate" evidence="2">
    <location>
        <position position="56"/>
    </location>
</feature>
<dbReference type="Proteomes" id="UP000185109">
    <property type="component" value="Chromosome"/>
</dbReference>
<dbReference type="AlphaFoldDB" id="A0A1L5P6A6"/>
<accession>A0A1L5P6A6</accession>
<dbReference type="PANTHER" id="PTHR44591">
    <property type="entry name" value="STRESS RESPONSE REGULATOR PROTEIN 1"/>
    <property type="match status" value="1"/>
</dbReference>
<dbReference type="RefSeq" id="WP_074061993.1">
    <property type="nucleotide sequence ID" value="NZ_CP017241.1"/>
</dbReference>
<dbReference type="SMART" id="SM00448">
    <property type="entry name" value="REC"/>
    <property type="match status" value="1"/>
</dbReference>
<dbReference type="InterPro" id="IPR011006">
    <property type="entry name" value="CheY-like_superfamily"/>
</dbReference>
<proteinExistence type="predicted"/>
<dbReference type="PANTHER" id="PTHR44591:SF21">
    <property type="entry name" value="TWO-COMPONENT RESPONSE REGULATOR"/>
    <property type="match status" value="1"/>
</dbReference>
<dbReference type="Pfam" id="PF00072">
    <property type="entry name" value="Response_reg"/>
    <property type="match status" value="1"/>
</dbReference>
<dbReference type="InterPro" id="IPR050595">
    <property type="entry name" value="Bact_response_regulator"/>
</dbReference>
<evidence type="ECO:0000256" key="2">
    <source>
        <dbReference type="PROSITE-ProRule" id="PRU00169"/>
    </source>
</evidence>
<keyword evidence="1 2" id="KW-0597">Phosphoprotein</keyword>
<gene>
    <name evidence="4" type="ORF">AM571_CH02889</name>
</gene>
<dbReference type="InterPro" id="IPR001789">
    <property type="entry name" value="Sig_transdc_resp-reg_receiver"/>
</dbReference>
<evidence type="ECO:0000313" key="5">
    <source>
        <dbReference type="Proteomes" id="UP000185109"/>
    </source>
</evidence>
<evidence type="ECO:0000313" key="4">
    <source>
        <dbReference type="EMBL" id="APO75691.1"/>
    </source>
</evidence>
<dbReference type="GO" id="GO:0000160">
    <property type="term" value="P:phosphorelay signal transduction system"/>
    <property type="evidence" value="ECO:0007669"/>
    <property type="project" value="InterPro"/>
</dbReference>